<protein>
    <recommendedName>
        <fullName evidence="4">Glycosyltransferase family 2 protein</fullName>
    </recommendedName>
</protein>
<comment type="caution">
    <text evidence="2">The sequence shown here is derived from an EMBL/GenBank/DDBJ whole genome shotgun (WGS) entry which is preliminary data.</text>
</comment>
<feature type="transmembrane region" description="Helical" evidence="1">
    <location>
        <begin position="316"/>
        <end position="338"/>
    </location>
</feature>
<organism evidence="2 3">
    <name type="scientific">Xanthomonas vasicola</name>
    <dbReference type="NCBI Taxonomy" id="56459"/>
    <lineage>
        <taxon>Bacteria</taxon>
        <taxon>Pseudomonadati</taxon>
        <taxon>Pseudomonadota</taxon>
        <taxon>Gammaproteobacteria</taxon>
        <taxon>Lysobacterales</taxon>
        <taxon>Lysobacteraceae</taxon>
        <taxon>Xanthomonas</taxon>
    </lineage>
</organism>
<sequence length="407" mass="45594">MVWIDSENCWMGRERKRGKIRLINDLILSRGCHDLEVSSDLMDRLIQVKYVLCLDEDNKLTPNTVQRLAGLLDHPSNSPDIDGKGVASGNGIAVCQLITEQSSASRWRFPRALAGATISPHRQPYPVGNFLCDWLGQAKYNGKGMYDPRVYDVVCRALPDEVILSHDTVEGAYLRAGFVPHAAITEHIPSSHQSILARTERWIRGDVQNIALVLAGFIGRDFSKKLPKMSLVGIYFILYQAIPLASVLLAFPLAATLILRSSRFSPVFVFLIFAIGSYFRVLENISRDARRLTWTQALDIYPAYLGRIHIAIMHRLIIAPGVFFAAFGGAFLACWRLMRGKRLLKWRSMALVDANQGSSGLLIWPSFVFCFGILVFGMQRGLSPLNLVVISMWCLLPLADKIFLAKE</sequence>
<evidence type="ECO:0000313" key="2">
    <source>
        <dbReference type="EMBL" id="TWQ48745.1"/>
    </source>
</evidence>
<proteinExistence type="predicted"/>
<keyword evidence="1" id="KW-1133">Transmembrane helix</keyword>
<dbReference type="Proteomes" id="UP000320455">
    <property type="component" value="Unassembled WGS sequence"/>
</dbReference>
<dbReference type="AlphaFoldDB" id="A0ABD7S3Q8"/>
<name>A0ABD7S3Q8_XANVA</name>
<keyword evidence="1" id="KW-0472">Membrane</keyword>
<keyword evidence="3" id="KW-1185">Reference proteome</keyword>
<gene>
    <name evidence="2" type="ORF">FQK01_23235</name>
</gene>
<evidence type="ECO:0008006" key="4">
    <source>
        <dbReference type="Google" id="ProtNLM"/>
    </source>
</evidence>
<feature type="transmembrane region" description="Helical" evidence="1">
    <location>
        <begin position="358"/>
        <end position="378"/>
    </location>
</feature>
<dbReference type="EMBL" id="VOCK01000103">
    <property type="protein sequence ID" value="TWQ48745.1"/>
    <property type="molecule type" value="Genomic_DNA"/>
</dbReference>
<feature type="transmembrane region" description="Helical" evidence="1">
    <location>
        <begin position="385"/>
        <end position="404"/>
    </location>
</feature>
<accession>A0ABD7S3Q8</accession>
<keyword evidence="1" id="KW-0812">Transmembrane</keyword>
<evidence type="ECO:0000256" key="1">
    <source>
        <dbReference type="SAM" id="Phobius"/>
    </source>
</evidence>
<feature type="transmembrane region" description="Helical" evidence="1">
    <location>
        <begin position="264"/>
        <end position="282"/>
    </location>
</feature>
<feature type="transmembrane region" description="Helical" evidence="1">
    <location>
        <begin position="232"/>
        <end position="258"/>
    </location>
</feature>
<evidence type="ECO:0000313" key="3">
    <source>
        <dbReference type="Proteomes" id="UP000320455"/>
    </source>
</evidence>
<reference evidence="3" key="1">
    <citation type="journal article" date="2020" name="Phytopathology">
        <title>Genomic acquisitions in emerging populations of Xanthomonas vasicola pv. vasculorum infecting corn in the U.S. and Argentina.</title>
        <authorList>
            <person name="Perez-Quintero A.L."/>
        </authorList>
    </citation>
    <scope>NUCLEOTIDE SEQUENCE [LARGE SCALE GENOMIC DNA]</scope>
    <source>
        <strain evidence="3">Xvh-L</strain>
    </source>
</reference>